<dbReference type="AlphaFoldDB" id="A0A8H6YCV0"/>
<gene>
    <name evidence="2" type="ORF">MSAN_01213300</name>
</gene>
<accession>A0A8H6YCV0</accession>
<dbReference type="Proteomes" id="UP000623467">
    <property type="component" value="Unassembled WGS sequence"/>
</dbReference>
<feature type="compositionally biased region" description="Low complexity" evidence="1">
    <location>
        <begin position="77"/>
        <end position="91"/>
    </location>
</feature>
<comment type="caution">
    <text evidence="2">The sequence shown here is derived from an EMBL/GenBank/DDBJ whole genome shotgun (WGS) entry which is preliminary data.</text>
</comment>
<protein>
    <submittedName>
        <fullName evidence="2">Uncharacterized protein</fullName>
    </submittedName>
</protein>
<feature type="region of interest" description="Disordered" evidence="1">
    <location>
        <begin position="67"/>
        <end position="91"/>
    </location>
</feature>
<name>A0A8H6YCV0_9AGAR</name>
<evidence type="ECO:0000256" key="1">
    <source>
        <dbReference type="SAM" id="MobiDB-lite"/>
    </source>
</evidence>
<proteinExistence type="predicted"/>
<evidence type="ECO:0000313" key="3">
    <source>
        <dbReference type="Proteomes" id="UP000623467"/>
    </source>
</evidence>
<dbReference type="EMBL" id="JACAZH010000009">
    <property type="protein sequence ID" value="KAF7358743.1"/>
    <property type="molecule type" value="Genomic_DNA"/>
</dbReference>
<evidence type="ECO:0000313" key="2">
    <source>
        <dbReference type="EMBL" id="KAF7358743.1"/>
    </source>
</evidence>
<organism evidence="2 3">
    <name type="scientific">Mycena sanguinolenta</name>
    <dbReference type="NCBI Taxonomy" id="230812"/>
    <lineage>
        <taxon>Eukaryota</taxon>
        <taxon>Fungi</taxon>
        <taxon>Dikarya</taxon>
        <taxon>Basidiomycota</taxon>
        <taxon>Agaricomycotina</taxon>
        <taxon>Agaricomycetes</taxon>
        <taxon>Agaricomycetidae</taxon>
        <taxon>Agaricales</taxon>
        <taxon>Marasmiineae</taxon>
        <taxon>Mycenaceae</taxon>
        <taxon>Mycena</taxon>
    </lineage>
</organism>
<reference evidence="2" key="1">
    <citation type="submission" date="2020-05" db="EMBL/GenBank/DDBJ databases">
        <title>Mycena genomes resolve the evolution of fungal bioluminescence.</title>
        <authorList>
            <person name="Tsai I.J."/>
        </authorList>
    </citation>
    <scope>NUCLEOTIDE SEQUENCE</scope>
    <source>
        <strain evidence="2">160909Yilan</strain>
    </source>
</reference>
<dbReference type="OrthoDB" id="10491908at2759"/>
<sequence length="311" mass="33838">MAEGGNAGKGATSMLPAPLGLAQRVFFTGDSIQLPHFDLKAALQAENMRRMYSEDSGELDLDDVPFDVQPASPPATPLASTSTSPATVSAPWEGLTDTTLRQTNASQRVSGDNPPPPKPIAVVHASEALPLPVQLAADDFRPTRVAWTRLTRQLEHPYLDRWQDAELLKAHLNYFEWDGRTTHAFVEAKGRIVGALIGTPKDPTWPAVITRATEALRREWQGMPLPLAAYAHRRGSFAQDPLGRSFGGRKTVELHCSRHALSGLFLLALPLSRLLKPGVLRSGVIRAIATPSQTRIWSSHGPWKTSATLAT</sequence>
<keyword evidence="3" id="KW-1185">Reference proteome</keyword>